<feature type="region of interest" description="Disordered" evidence="6">
    <location>
        <begin position="107"/>
        <end position="155"/>
    </location>
</feature>
<dbReference type="PANTHER" id="PTHR37984">
    <property type="entry name" value="PROTEIN CBG26694"/>
    <property type="match status" value="1"/>
</dbReference>
<dbReference type="InterPro" id="IPR001878">
    <property type="entry name" value="Znf_CCHC"/>
</dbReference>
<evidence type="ECO:0000256" key="4">
    <source>
        <dbReference type="ARBA" id="ARBA00022759"/>
    </source>
</evidence>
<evidence type="ECO:0000313" key="9">
    <source>
        <dbReference type="EMBL" id="KAF4734795.1"/>
    </source>
</evidence>
<dbReference type="GO" id="GO:0016779">
    <property type="term" value="F:nucleotidyltransferase activity"/>
    <property type="evidence" value="ECO:0007669"/>
    <property type="project" value="UniProtKB-KW"/>
</dbReference>
<comment type="caution">
    <text evidence="9">The sequence shown here is derived from an EMBL/GenBank/DDBJ whole genome shotgun (WGS) entry which is preliminary data.</text>
</comment>
<evidence type="ECO:0000256" key="3">
    <source>
        <dbReference type="ARBA" id="ARBA00022722"/>
    </source>
</evidence>
<dbReference type="InterPro" id="IPR001584">
    <property type="entry name" value="Integrase_cat-core"/>
</dbReference>
<feature type="region of interest" description="Disordered" evidence="6">
    <location>
        <begin position="567"/>
        <end position="616"/>
    </location>
</feature>
<feature type="non-terminal residue" evidence="9">
    <location>
        <position position="1"/>
    </location>
</feature>
<keyword evidence="5" id="KW-0863">Zinc-finger</keyword>
<dbReference type="SMART" id="SM00343">
    <property type="entry name" value="ZnF_C2HC"/>
    <property type="match status" value="2"/>
</dbReference>
<feature type="region of interest" description="Disordered" evidence="6">
    <location>
        <begin position="50"/>
        <end position="80"/>
    </location>
</feature>
<dbReference type="CDD" id="cd00303">
    <property type="entry name" value="retropepsin_like"/>
    <property type="match status" value="1"/>
</dbReference>
<dbReference type="InterPro" id="IPR043502">
    <property type="entry name" value="DNA/RNA_pol_sf"/>
</dbReference>
<feature type="domain" description="CCHC-type" evidence="7">
    <location>
        <begin position="546"/>
        <end position="561"/>
    </location>
</feature>
<reference evidence="9 10" key="1">
    <citation type="submission" date="2020-04" db="EMBL/GenBank/DDBJ databases">
        <title>Perkinsus olseni comparative genomics.</title>
        <authorList>
            <person name="Bogema D.R."/>
        </authorList>
    </citation>
    <scope>NUCLEOTIDE SEQUENCE [LARGE SCALE GENOMIC DNA]</scope>
    <source>
        <strain evidence="9">ATCC PRA-205</strain>
    </source>
</reference>
<evidence type="ECO:0000256" key="2">
    <source>
        <dbReference type="ARBA" id="ARBA00022695"/>
    </source>
</evidence>
<dbReference type="InterPro" id="IPR008042">
    <property type="entry name" value="Retrotrans_Pao"/>
</dbReference>
<keyword evidence="5" id="KW-0479">Metal-binding</keyword>
<evidence type="ECO:0000256" key="5">
    <source>
        <dbReference type="PROSITE-ProRule" id="PRU00047"/>
    </source>
</evidence>
<evidence type="ECO:0000256" key="6">
    <source>
        <dbReference type="SAM" id="MobiDB-lite"/>
    </source>
</evidence>
<dbReference type="InterPro" id="IPR050951">
    <property type="entry name" value="Retrovirus_Pol_polyprotein"/>
</dbReference>
<proteinExistence type="predicted"/>
<dbReference type="InterPro" id="IPR041588">
    <property type="entry name" value="Integrase_H2C2"/>
</dbReference>
<dbReference type="SUPFAM" id="SSF53098">
    <property type="entry name" value="Ribonuclease H-like"/>
    <property type="match status" value="1"/>
</dbReference>
<gene>
    <name evidence="9" type="ORF">FOZ62_014099</name>
</gene>
<feature type="compositionally biased region" description="Low complexity" evidence="6">
    <location>
        <begin position="588"/>
        <end position="606"/>
    </location>
</feature>
<protein>
    <submittedName>
        <fullName evidence="9">Uncharacterized protein</fullName>
    </submittedName>
</protein>
<evidence type="ECO:0000259" key="7">
    <source>
        <dbReference type="PROSITE" id="PS50158"/>
    </source>
</evidence>
<dbReference type="SUPFAM" id="SSF56672">
    <property type="entry name" value="DNA/RNA polymerases"/>
    <property type="match status" value="1"/>
</dbReference>
<keyword evidence="2" id="KW-0548">Nucleotidyltransferase</keyword>
<dbReference type="PROSITE" id="PS50158">
    <property type="entry name" value="ZF_CCHC"/>
    <property type="match status" value="1"/>
</dbReference>
<dbReference type="Proteomes" id="UP000574390">
    <property type="component" value="Unassembled WGS sequence"/>
</dbReference>
<dbReference type="PANTHER" id="PTHR37984:SF5">
    <property type="entry name" value="PROTEIN NYNRIN-LIKE"/>
    <property type="match status" value="1"/>
</dbReference>
<dbReference type="Pfam" id="PF05380">
    <property type="entry name" value="Peptidase_A17"/>
    <property type="match status" value="1"/>
</dbReference>
<dbReference type="PROSITE" id="PS50994">
    <property type="entry name" value="INTEGRASE"/>
    <property type="match status" value="1"/>
</dbReference>
<feature type="domain" description="Integrase catalytic" evidence="8">
    <location>
        <begin position="1524"/>
        <end position="1706"/>
    </location>
</feature>
<dbReference type="InterPro" id="IPR036397">
    <property type="entry name" value="RNaseH_sf"/>
</dbReference>
<keyword evidence="3" id="KW-0540">Nuclease</keyword>
<dbReference type="Pfam" id="PF17921">
    <property type="entry name" value="Integrase_H2C2"/>
    <property type="match status" value="1"/>
</dbReference>
<feature type="region of interest" description="Disordered" evidence="6">
    <location>
        <begin position="1868"/>
        <end position="1907"/>
    </location>
</feature>
<dbReference type="GO" id="GO:0008270">
    <property type="term" value="F:zinc ion binding"/>
    <property type="evidence" value="ECO:0007669"/>
    <property type="project" value="UniProtKB-KW"/>
</dbReference>
<dbReference type="EMBL" id="JABANM010013155">
    <property type="protein sequence ID" value="KAF4734795.1"/>
    <property type="molecule type" value="Genomic_DNA"/>
</dbReference>
<dbReference type="Gene3D" id="2.40.70.10">
    <property type="entry name" value="Acid Proteases"/>
    <property type="match status" value="1"/>
</dbReference>
<dbReference type="GO" id="GO:0015074">
    <property type="term" value="P:DNA integration"/>
    <property type="evidence" value="ECO:0007669"/>
    <property type="project" value="InterPro"/>
</dbReference>
<sequence length="1907" mass="209347">LDTNKQFSKIILYGDNRTANAALASGKVSTSGKQYVLISFPMSSVASRTRAKRARTLSPLASGRSDSQQHYHPRTVTPDEFAEFRDQVGNSLKGLTDALTSMTSQLTELQASRVPPAVVNPDQKLPTSSAANHQPPPLVLTPERGPSVHPDPLGTPPSGPVMMSGVRMAGVQPTPRLTGTFVDLPAPTGPVASPPSYGQPPTLNPAPRMAPFMSNAAPITSLSPGLTAVTRTVPERRAVWGSKVFSEVLASVRKSAKLPGGPYKGTGDSRCLGEFLRELEIDLTFAAGDEVWKLAFLLNMLSHGVRAEILQAYEAMQQCPLQGHLAEGRYGYALQAVQTLLRQVYSTADDRRQVINKFNALSVGGGTIEQYDYQFDLLRTEVQIISGQPLSEDTVIAHYLNGLGQRAQRFAEVHLSSVTTFGELRRRIRAFWKSETKYKQTPVSLAECGTGNKAPDVHGAAKYYESTASAASASGSAASSFPCGQGCGHHPPELQKGNCLRCAKPRHRARWCRQPEPADVDRRCGVCGCREHRRETCPFKGDASHCPRCGKIGHRAAVCREVVSIKAASTSPPQPTGSDRRDATNCKSATSPATGAAAAGSPMAGTVSEEETAHDEESETLEEFLSCLGMETTQLTNQDSHKSDSHSDAHEVFMYNLSFCPKANSDTTPLKKSTVVSVLLDTGAGKSFVSESWLKTHSSLVHDYKRSAKSLKVRCANGSVFCTGRLVSLMVSHGGRTNTWWFYVTKHLSHAVICGMDFLRGLRFTLKLSPGSQEVSTNAEQGEAGYSISSVATTLRSISQRSEVTLLALGQDTVPCSSDKRPQPEADETLVGIVPDDAKLPNSHPEPVQRHVHRIPWVSEARPNRRRSLRRAKQMSMKLEEKLKKDPDAYRQCCEQIEMLVQRGFARPASEDEINHAYGLLVVRRATSSTTPLRVVLDGSTLRGFVSAGVIYDRSVVSPLLVLRRYAFFTLADLEKAFYSLSIVSTDCGAQGYYWAGRWYMLLRAGMGLPSSPSMLQTSIRATLAEFDSQVAPTLSIGPYCVRSFMDDIAQGASSVHGREQLADGVNSTVNKNGFSEQQRKRIQNHVNGLNADDDKAGALFGVQWDPQNDALSLAPVAGLNHHASGARESSPLTLRKYISWLNSHFDPMGLRLEEAMAGRQLLRTAVRSGISLDESLSAELRDRARLLQEGYERASATPRFVQGDTLVVACDASLVGWACTVTDTHGTRLYARGGLHDAGHEGWSIPRLELYALVEARKIIDGLLRDDPVVKKIILVSDSEINVQRLTSRGSISKKLVPWDVRTIASMRQWLHSVPVVLGHVRGAGNPADCASRALFPNSYDADLYQSAISVCEENFDRLRERLATPASDEMNDNPLLDAIMLSVTDDSPDDDREDDPNIASIEEKVLTAQSDDPYCQQIRKVLAHEPVELSTSEAQRIRRTYIVDTRGNICRAHAVCGSQYFVPLASRSVVVSMLHDLYAHPGANKLYCIVLKTYHLYWPKMVRDIRQWTASCRVCVTSRRQRAEPPSFGSQLRSSQLWELLAVDIGGPYVGTTVTTGGTAVPSYSLILTESVTRYVVARELPSKSGKDVSKVLEQCFWEFGFPMALASDADVVLCQGEVRSFCKKYGVVCVPHPPYGAIRAWWEPGHHLLHLSLRQLIAANNAAETDWVRFLPQAVWVCNNATLPLASADGERFTPCDLVRLCGSSPPPSWRPTNEMTDELKAYLHRHYADAGPSRQALHVRQARQVEAIDSFKDYLRSWDVHRLRLLDNLDASKRCRQPAGDAIACSDIVRVYRPSTKLNMSWSSRLYKVMEIRAQIARLRPECAKVGQADEVQYVFNLARATDVDASEVADRFADPQPLPKGRIWTPAVSPVVAPRDPQQSADRAARAARRATLRDTTGGGEC</sequence>
<accession>A0A7J6SQ04</accession>
<dbReference type="GO" id="GO:0004519">
    <property type="term" value="F:endonuclease activity"/>
    <property type="evidence" value="ECO:0007669"/>
    <property type="project" value="UniProtKB-KW"/>
</dbReference>
<evidence type="ECO:0000256" key="1">
    <source>
        <dbReference type="ARBA" id="ARBA00022679"/>
    </source>
</evidence>
<keyword evidence="1" id="KW-0808">Transferase</keyword>
<dbReference type="InterPro" id="IPR012337">
    <property type="entry name" value="RNaseH-like_sf"/>
</dbReference>
<name>A0A7J6SQ04_PEROL</name>
<evidence type="ECO:0000259" key="8">
    <source>
        <dbReference type="PROSITE" id="PS50994"/>
    </source>
</evidence>
<keyword evidence="4" id="KW-0255">Endonuclease</keyword>
<dbReference type="GO" id="GO:0003676">
    <property type="term" value="F:nucleic acid binding"/>
    <property type="evidence" value="ECO:0007669"/>
    <property type="project" value="InterPro"/>
</dbReference>
<dbReference type="Gene3D" id="1.10.340.70">
    <property type="match status" value="1"/>
</dbReference>
<evidence type="ECO:0000313" key="10">
    <source>
        <dbReference type="Proteomes" id="UP000574390"/>
    </source>
</evidence>
<dbReference type="SUPFAM" id="SSF50630">
    <property type="entry name" value="Acid proteases"/>
    <property type="match status" value="1"/>
</dbReference>
<organism evidence="9 10">
    <name type="scientific">Perkinsus olseni</name>
    <name type="common">Perkinsus atlanticus</name>
    <dbReference type="NCBI Taxonomy" id="32597"/>
    <lineage>
        <taxon>Eukaryota</taxon>
        <taxon>Sar</taxon>
        <taxon>Alveolata</taxon>
        <taxon>Perkinsozoa</taxon>
        <taxon>Perkinsea</taxon>
        <taxon>Perkinsida</taxon>
        <taxon>Perkinsidae</taxon>
        <taxon>Perkinsus</taxon>
    </lineage>
</organism>
<dbReference type="InterPro" id="IPR021109">
    <property type="entry name" value="Peptidase_aspartic_dom_sf"/>
</dbReference>
<dbReference type="Gene3D" id="3.30.420.10">
    <property type="entry name" value="Ribonuclease H-like superfamily/Ribonuclease H"/>
    <property type="match status" value="1"/>
</dbReference>
<keyword evidence="5" id="KW-0862">Zinc</keyword>
<keyword evidence="4" id="KW-0378">Hydrolase</keyword>